<name>A0A2T0WAN0_9LACT</name>
<sequence length="296" mass="33958">MIRLMTGLIGVFLLTACVGTGDSSYEDRDTSDGASYSMDDSSAGDMDMVEEESAVSGERLIGEKVIRTVSQEYETLDFTRTTDYVRATVETHDAFIEYSYESSYTGAGGTSRQYRVVDYTLRVPTDRLNAFLRDLEGMDAYKTSEQMGTEDVTQFYRDTEARVAVLANKEDRLNELLELADTIEEIIQIEDSLSETIAERESLQSQLDYYDDLIDYTVVRMSVTERPRIASERGEGVSFFRRVQEAFADSIYAFYYILQDITVFLVYALPFIVVIGLVIWLIWFIRRRLTRRNKNL</sequence>
<evidence type="ECO:0000259" key="4">
    <source>
        <dbReference type="Pfam" id="PF14257"/>
    </source>
</evidence>
<reference evidence="5 6" key="1">
    <citation type="submission" date="2018-03" db="EMBL/GenBank/DDBJ databases">
        <title>Genomic Encyclopedia of Archaeal and Bacterial Type Strains, Phase II (KMG-II): from individual species to whole genera.</title>
        <authorList>
            <person name="Goeker M."/>
        </authorList>
    </citation>
    <scope>NUCLEOTIDE SEQUENCE [LARGE SCALE GENOMIC DNA]</scope>
    <source>
        <strain evidence="5 6">DSM 13175</strain>
    </source>
</reference>
<feature type="domain" description="DUF4349" evidence="4">
    <location>
        <begin position="64"/>
        <end position="283"/>
    </location>
</feature>
<evidence type="ECO:0000256" key="2">
    <source>
        <dbReference type="SAM" id="MobiDB-lite"/>
    </source>
</evidence>
<dbReference type="AlphaFoldDB" id="A0A2T0WAN0"/>
<feature type="region of interest" description="Disordered" evidence="2">
    <location>
        <begin position="22"/>
        <end position="45"/>
    </location>
</feature>
<keyword evidence="6" id="KW-1185">Reference proteome</keyword>
<feature type="coiled-coil region" evidence="1">
    <location>
        <begin position="166"/>
        <end position="206"/>
    </location>
</feature>
<dbReference type="InterPro" id="IPR025645">
    <property type="entry name" value="DUF4349"/>
</dbReference>
<keyword evidence="3" id="KW-0472">Membrane</keyword>
<keyword evidence="3" id="KW-0812">Transmembrane</keyword>
<protein>
    <submittedName>
        <fullName evidence="5">Uncharacterized protein DUF4349</fullName>
    </submittedName>
</protein>
<evidence type="ECO:0000313" key="5">
    <source>
        <dbReference type="EMBL" id="PRY83584.1"/>
    </source>
</evidence>
<dbReference type="Proteomes" id="UP000238205">
    <property type="component" value="Unassembled WGS sequence"/>
</dbReference>
<dbReference type="PROSITE" id="PS51257">
    <property type="entry name" value="PROKAR_LIPOPROTEIN"/>
    <property type="match status" value="1"/>
</dbReference>
<organism evidence="5 6">
    <name type="scientific">Alkalibacterium olivapovliticus</name>
    <dbReference type="NCBI Taxonomy" id="99907"/>
    <lineage>
        <taxon>Bacteria</taxon>
        <taxon>Bacillati</taxon>
        <taxon>Bacillota</taxon>
        <taxon>Bacilli</taxon>
        <taxon>Lactobacillales</taxon>
        <taxon>Carnobacteriaceae</taxon>
        <taxon>Alkalibacterium</taxon>
    </lineage>
</organism>
<dbReference type="EMBL" id="PVTO01000003">
    <property type="protein sequence ID" value="PRY83584.1"/>
    <property type="molecule type" value="Genomic_DNA"/>
</dbReference>
<evidence type="ECO:0000313" key="6">
    <source>
        <dbReference type="Proteomes" id="UP000238205"/>
    </source>
</evidence>
<gene>
    <name evidence="5" type="ORF">CLV38_1037</name>
</gene>
<comment type="caution">
    <text evidence="5">The sequence shown here is derived from an EMBL/GenBank/DDBJ whole genome shotgun (WGS) entry which is preliminary data.</text>
</comment>
<proteinExistence type="predicted"/>
<dbReference type="Pfam" id="PF14257">
    <property type="entry name" value="DUF4349"/>
    <property type="match status" value="1"/>
</dbReference>
<keyword evidence="3" id="KW-1133">Transmembrane helix</keyword>
<evidence type="ECO:0000256" key="3">
    <source>
        <dbReference type="SAM" id="Phobius"/>
    </source>
</evidence>
<keyword evidence="1" id="KW-0175">Coiled coil</keyword>
<evidence type="ECO:0000256" key="1">
    <source>
        <dbReference type="SAM" id="Coils"/>
    </source>
</evidence>
<feature type="transmembrane region" description="Helical" evidence="3">
    <location>
        <begin position="264"/>
        <end position="285"/>
    </location>
</feature>
<accession>A0A2T0WAN0</accession>
<feature type="compositionally biased region" description="Low complexity" evidence="2">
    <location>
        <begin position="32"/>
        <end position="45"/>
    </location>
</feature>